<dbReference type="EMBL" id="KQ976641">
    <property type="protein sequence ID" value="KYM78786.1"/>
    <property type="molecule type" value="Genomic_DNA"/>
</dbReference>
<feature type="domain" description="BHLH" evidence="2">
    <location>
        <begin position="126"/>
        <end position="150"/>
    </location>
</feature>
<dbReference type="InterPro" id="IPR011598">
    <property type="entry name" value="bHLH_dom"/>
</dbReference>
<organism evidence="3 4">
    <name type="scientific">Atta colombica</name>
    <dbReference type="NCBI Taxonomy" id="520822"/>
    <lineage>
        <taxon>Eukaryota</taxon>
        <taxon>Metazoa</taxon>
        <taxon>Ecdysozoa</taxon>
        <taxon>Arthropoda</taxon>
        <taxon>Hexapoda</taxon>
        <taxon>Insecta</taxon>
        <taxon>Pterygota</taxon>
        <taxon>Neoptera</taxon>
        <taxon>Endopterygota</taxon>
        <taxon>Hymenoptera</taxon>
        <taxon>Apocrita</taxon>
        <taxon>Aculeata</taxon>
        <taxon>Formicoidea</taxon>
        <taxon>Formicidae</taxon>
        <taxon>Myrmicinae</taxon>
        <taxon>Atta</taxon>
    </lineage>
</organism>
<evidence type="ECO:0000313" key="4">
    <source>
        <dbReference type="Proteomes" id="UP000078540"/>
    </source>
</evidence>
<dbReference type="Proteomes" id="UP000078540">
    <property type="component" value="Unassembled WGS sequence"/>
</dbReference>
<evidence type="ECO:0000313" key="3">
    <source>
        <dbReference type="EMBL" id="KYM78786.1"/>
    </source>
</evidence>
<dbReference type="Pfam" id="PF00010">
    <property type="entry name" value="HLH"/>
    <property type="match status" value="1"/>
</dbReference>
<accession>A0A195B2T1</accession>
<dbReference type="Gene3D" id="4.10.280.10">
    <property type="entry name" value="Helix-loop-helix DNA-binding domain"/>
    <property type="match status" value="1"/>
</dbReference>
<gene>
    <name evidence="3" type="ORF">ALC53_10840</name>
</gene>
<dbReference type="InterPro" id="IPR036638">
    <property type="entry name" value="HLH_DNA-bd_sf"/>
</dbReference>
<dbReference type="SUPFAM" id="SSF47459">
    <property type="entry name" value="HLH, helix-loop-helix DNA-binding domain"/>
    <property type="match status" value="1"/>
</dbReference>
<feature type="compositionally biased region" description="Basic and acidic residues" evidence="1">
    <location>
        <begin position="22"/>
        <end position="44"/>
    </location>
</feature>
<dbReference type="GO" id="GO:0046983">
    <property type="term" value="F:protein dimerization activity"/>
    <property type="evidence" value="ECO:0007669"/>
    <property type="project" value="InterPro"/>
</dbReference>
<dbReference type="AlphaFoldDB" id="A0A195B2T1"/>
<proteinExistence type="predicted"/>
<protein>
    <recommendedName>
        <fullName evidence="2">BHLH domain-containing protein</fullName>
    </recommendedName>
</protein>
<feature type="region of interest" description="Disordered" evidence="1">
    <location>
        <begin position="9"/>
        <end position="44"/>
    </location>
</feature>
<dbReference type="STRING" id="520822.A0A195B2T1"/>
<evidence type="ECO:0000256" key="1">
    <source>
        <dbReference type="SAM" id="MobiDB-lite"/>
    </source>
</evidence>
<evidence type="ECO:0000259" key="2">
    <source>
        <dbReference type="Pfam" id="PF00010"/>
    </source>
</evidence>
<name>A0A195B2T1_9HYME</name>
<keyword evidence="4" id="KW-1185">Reference proteome</keyword>
<sequence length="159" mass="17867">MDACLPGHIAAEATAATGGGNTKREEEETREGERVDHSRERETPKLNKRLRCTRLYPADGVNSHTSTGLRRAEDLPTFGVPNIPLRDGLFPTLYGYIGMRSSKSKTVTLNTPSEASIKRSNRHDSNKPIMEKRRRARINQYLDELKNFILVSEKDVSSI</sequence>
<reference evidence="3 4" key="1">
    <citation type="submission" date="2015-09" db="EMBL/GenBank/DDBJ databases">
        <title>Atta colombica WGS genome.</title>
        <authorList>
            <person name="Nygaard S."/>
            <person name="Hu H."/>
            <person name="Boomsma J."/>
            <person name="Zhang G."/>
        </authorList>
    </citation>
    <scope>NUCLEOTIDE SEQUENCE [LARGE SCALE GENOMIC DNA]</scope>
    <source>
        <strain evidence="3">Treedump-2</strain>
        <tissue evidence="3">Whole body</tissue>
    </source>
</reference>